<feature type="region of interest" description="Disordered" evidence="1">
    <location>
        <begin position="1"/>
        <end position="22"/>
    </location>
</feature>
<name>A0A9W6G4W0_9ACTN</name>
<keyword evidence="3" id="KW-1185">Reference proteome</keyword>
<proteinExistence type="predicted"/>
<sequence>MDVRVDKGGQHDPARSVEDPGCADCVTDGCGRPIIDARDIPDGRVRAGGAARRDGPGVHAPDWCAPTGIVAGRGSPGAIALGGYVRADPAGRRRPGFGAPDGCAGPAGPHAQALDGCVQTDAAWRGGPDDLSPKEDQVGRTAREARPGDGVEARHWRPIDSSMNSFVMMSAGVMPSGISSP</sequence>
<evidence type="ECO:0000256" key="1">
    <source>
        <dbReference type="SAM" id="MobiDB-lite"/>
    </source>
</evidence>
<dbReference type="AlphaFoldDB" id="A0A9W6G4W0"/>
<dbReference type="Proteomes" id="UP001144313">
    <property type="component" value="Unassembled WGS sequence"/>
</dbReference>
<organism evidence="2 3">
    <name type="scientific">Glycomyces algeriensis</name>
    <dbReference type="NCBI Taxonomy" id="256037"/>
    <lineage>
        <taxon>Bacteria</taxon>
        <taxon>Bacillati</taxon>
        <taxon>Actinomycetota</taxon>
        <taxon>Actinomycetes</taxon>
        <taxon>Glycomycetales</taxon>
        <taxon>Glycomycetaceae</taxon>
        <taxon>Glycomyces</taxon>
    </lineage>
</organism>
<gene>
    <name evidence="2" type="ORF">GALLR39Z86_03310</name>
</gene>
<dbReference type="EMBL" id="BSDT01000001">
    <property type="protein sequence ID" value="GLI40481.1"/>
    <property type="molecule type" value="Genomic_DNA"/>
</dbReference>
<feature type="region of interest" description="Disordered" evidence="1">
    <location>
        <begin position="125"/>
        <end position="157"/>
    </location>
</feature>
<evidence type="ECO:0000313" key="2">
    <source>
        <dbReference type="EMBL" id="GLI40481.1"/>
    </source>
</evidence>
<reference evidence="2" key="1">
    <citation type="submission" date="2022-12" db="EMBL/GenBank/DDBJ databases">
        <title>Reference genome sequencing for broad-spectrum identification of bacterial and archaeal isolates by mass spectrometry.</title>
        <authorList>
            <person name="Sekiguchi Y."/>
            <person name="Tourlousse D.M."/>
        </authorList>
    </citation>
    <scope>NUCLEOTIDE SEQUENCE</scope>
    <source>
        <strain evidence="2">LLR39Z86</strain>
    </source>
</reference>
<comment type="caution">
    <text evidence="2">The sequence shown here is derived from an EMBL/GenBank/DDBJ whole genome shotgun (WGS) entry which is preliminary data.</text>
</comment>
<evidence type="ECO:0000313" key="3">
    <source>
        <dbReference type="Proteomes" id="UP001144313"/>
    </source>
</evidence>
<feature type="compositionally biased region" description="Basic and acidic residues" evidence="1">
    <location>
        <begin position="1"/>
        <end position="18"/>
    </location>
</feature>
<feature type="compositionally biased region" description="Basic and acidic residues" evidence="1">
    <location>
        <begin position="127"/>
        <end position="157"/>
    </location>
</feature>
<protein>
    <submittedName>
        <fullName evidence="2">Uncharacterized protein</fullName>
    </submittedName>
</protein>
<accession>A0A9W6G4W0</accession>